<sequence>MQLPDPFDVRTAPVSAIGLIGGYAAARITGRRPLGGLVLAAAGAMAARTWVARDGIAAAAGLTAGYVAAFGLSHPLAKKVGAWPSVLAVTAAHAAAAHVVSDRYRP</sequence>
<reference evidence="2" key="1">
    <citation type="journal article" date="2019" name="Int. J. Syst. Evol. Microbiol.">
        <title>The Global Catalogue of Microorganisms (GCM) 10K type strain sequencing project: providing services to taxonomists for standard genome sequencing and annotation.</title>
        <authorList>
            <consortium name="The Broad Institute Genomics Platform"/>
            <consortium name="The Broad Institute Genome Sequencing Center for Infectious Disease"/>
            <person name="Wu L."/>
            <person name="Ma J."/>
        </authorList>
    </citation>
    <scope>NUCLEOTIDE SEQUENCE [LARGE SCALE GENOMIC DNA]</scope>
    <source>
        <strain evidence="2">JCM 1490</strain>
    </source>
</reference>
<organism evidence="1 2">
    <name type="scientific">Georgenia alba</name>
    <dbReference type="NCBI Taxonomy" id="2233858"/>
    <lineage>
        <taxon>Bacteria</taxon>
        <taxon>Bacillati</taxon>
        <taxon>Actinomycetota</taxon>
        <taxon>Actinomycetes</taxon>
        <taxon>Micrococcales</taxon>
        <taxon>Bogoriellaceae</taxon>
        <taxon>Georgenia</taxon>
    </lineage>
</organism>
<gene>
    <name evidence="1" type="ORF">ACFQQL_08480</name>
</gene>
<accession>A0ABW2QCK5</accession>
<evidence type="ECO:0000313" key="1">
    <source>
        <dbReference type="EMBL" id="MFC7405143.1"/>
    </source>
</evidence>
<evidence type="ECO:0000313" key="2">
    <source>
        <dbReference type="Proteomes" id="UP001596455"/>
    </source>
</evidence>
<dbReference type="RefSeq" id="WP_382393206.1">
    <property type="nucleotide sequence ID" value="NZ_JBHTCQ010000001.1"/>
</dbReference>
<dbReference type="Proteomes" id="UP001596455">
    <property type="component" value="Unassembled WGS sequence"/>
</dbReference>
<protein>
    <submittedName>
        <fullName evidence="1">Uncharacterized protein</fullName>
    </submittedName>
</protein>
<proteinExistence type="predicted"/>
<dbReference type="EMBL" id="JBHTCQ010000001">
    <property type="protein sequence ID" value="MFC7405143.1"/>
    <property type="molecule type" value="Genomic_DNA"/>
</dbReference>
<keyword evidence="2" id="KW-1185">Reference proteome</keyword>
<name>A0ABW2QCK5_9MICO</name>
<comment type="caution">
    <text evidence="1">The sequence shown here is derived from an EMBL/GenBank/DDBJ whole genome shotgun (WGS) entry which is preliminary data.</text>
</comment>